<evidence type="ECO:0000259" key="8">
    <source>
        <dbReference type="SMART" id="SM00813"/>
    </source>
</evidence>
<dbReference type="EC" id="3.2.1.55" evidence="4"/>
<organism evidence="9 10">
    <name type="scientific">Flagellimonas marina</name>
    <dbReference type="NCBI Taxonomy" id="1775168"/>
    <lineage>
        <taxon>Bacteria</taxon>
        <taxon>Pseudomonadati</taxon>
        <taxon>Bacteroidota</taxon>
        <taxon>Flavobacteriia</taxon>
        <taxon>Flavobacteriales</taxon>
        <taxon>Flavobacteriaceae</taxon>
        <taxon>Flagellimonas</taxon>
    </lineage>
</organism>
<dbReference type="InterPro" id="IPR010720">
    <property type="entry name" value="Alpha-L-AF_C"/>
</dbReference>
<dbReference type="SMART" id="SM00813">
    <property type="entry name" value="Alpha-L-AF_C"/>
    <property type="match status" value="1"/>
</dbReference>
<feature type="domain" description="Alpha-L-arabinofuranosidase C-terminal" evidence="8">
    <location>
        <begin position="593"/>
        <end position="767"/>
    </location>
</feature>
<gene>
    <name evidence="9" type="ORF">ACFOWS_04420</name>
</gene>
<keyword evidence="5" id="KW-0378">Hydrolase</keyword>
<evidence type="ECO:0000256" key="6">
    <source>
        <dbReference type="ARBA" id="ARBA00023277"/>
    </source>
</evidence>
<proteinExistence type="inferred from homology"/>
<name>A0ABV8PHF8_9FLAO</name>
<evidence type="ECO:0000313" key="9">
    <source>
        <dbReference type="EMBL" id="MFC4219362.1"/>
    </source>
</evidence>
<dbReference type="Pfam" id="PF06964">
    <property type="entry name" value="Alpha-L-AF_C"/>
    <property type="match status" value="1"/>
</dbReference>
<comment type="subunit">
    <text evidence="3">Homohexamer; trimer of dimers.</text>
</comment>
<dbReference type="PROSITE" id="PS51257">
    <property type="entry name" value="PROKAR_LIPOPROTEIN"/>
    <property type="match status" value="1"/>
</dbReference>
<comment type="catalytic activity">
    <reaction evidence="1">
        <text>Hydrolysis of terminal non-reducing alpha-L-arabinofuranoside residues in alpha-L-arabinosides.</text>
        <dbReference type="EC" id="3.2.1.55"/>
    </reaction>
</comment>
<keyword evidence="10" id="KW-1185">Reference proteome</keyword>
<evidence type="ECO:0000256" key="3">
    <source>
        <dbReference type="ARBA" id="ARBA00011165"/>
    </source>
</evidence>
<dbReference type="Pfam" id="PF22848">
    <property type="entry name" value="ASD1_dom"/>
    <property type="match status" value="1"/>
</dbReference>
<evidence type="ECO:0000256" key="1">
    <source>
        <dbReference type="ARBA" id="ARBA00001462"/>
    </source>
</evidence>
<accession>A0ABV8PHF8</accession>
<sequence>MRYLAPILVVLISITLSCKDKDNLRLLSAEKGASVLDNGWEKEHWSRQENYATVPSENNNTEVLVLEADTLSRSRWYKKVNIKPYTTYKVTGYVKTEGVEGDRDGAGAGIGLERMEVGQDTIFVGDNDWTLVELVFNSKGEDSFMLEGLLGKRGLAKGKVYFDNFQLEELDSKELNPMVTIDLSKKKEPMSPYIYGQFIEHMGKGIYGGIWAEMLQDRKFYYHPGTKKSPWKANVDTLDIQKDTSHSFAELDLPRFSLNSDGILLFQDSLATIKGKKYEGRVVLSHSGSISSASVGLITENGSSEQSLDISGSGYQKIPFVLDSEENSSNARLEIKIVGSGTVTIAAVSLMPEDNVEGFRPDVLALLKELNSPIYRWPGGNFVSGYDWKDGIGDPDRRPTKYERAWNGLEYNDVGVHEFMDLCRLLGAEANVAVNTGLGTAELAADEVEYFNGDRSTKMGKWRAENGHPEPYGVKLWAVGNEMFGDWQLGHMPVEDYVVKHNKVAEAMWAVDPSIDLIAVGFPGEWNDMMYEHTLDNMTYISEHFYRQDWHAGGLLTHVKQIPGAIREIADEHRRCREEMPKVGEKKVKIALDEWNYWYGPHVYGLLGTRYFLRDALGIAAGINEFSRQSDMFYMANYAQTVNVIGAIKTTKTDSWLEGTGLVLKLYRKEFGTQPVAIEGAPEPLDVAVTTDEEGALVTVSVINATHQEYPLVLNFEDIELPESGRRYFISGADDMVFNDESDKNRITIQEENIAWDGHSLIVPKESANIYTFKLK</sequence>
<evidence type="ECO:0000256" key="7">
    <source>
        <dbReference type="ARBA" id="ARBA00023295"/>
    </source>
</evidence>
<dbReference type="Gene3D" id="3.20.20.80">
    <property type="entry name" value="Glycosidases"/>
    <property type="match status" value="2"/>
</dbReference>
<dbReference type="EMBL" id="JBHSCL010000004">
    <property type="protein sequence ID" value="MFC4219362.1"/>
    <property type="molecule type" value="Genomic_DNA"/>
</dbReference>
<evidence type="ECO:0000256" key="2">
    <source>
        <dbReference type="ARBA" id="ARBA00007186"/>
    </source>
</evidence>
<keyword evidence="6" id="KW-0119">Carbohydrate metabolism</keyword>
<dbReference type="PANTHER" id="PTHR43576">
    <property type="entry name" value="ALPHA-L-ARABINOFURANOSIDASE C-RELATED"/>
    <property type="match status" value="1"/>
</dbReference>
<comment type="similarity">
    <text evidence="2">Belongs to the glycosyl hydrolase 51 family.</text>
</comment>
<dbReference type="Proteomes" id="UP001595841">
    <property type="component" value="Unassembled WGS sequence"/>
</dbReference>
<evidence type="ECO:0000313" key="10">
    <source>
        <dbReference type="Proteomes" id="UP001595841"/>
    </source>
</evidence>
<evidence type="ECO:0000256" key="5">
    <source>
        <dbReference type="ARBA" id="ARBA00022801"/>
    </source>
</evidence>
<reference evidence="10" key="1">
    <citation type="journal article" date="2019" name="Int. J. Syst. Evol. Microbiol.">
        <title>The Global Catalogue of Microorganisms (GCM) 10K type strain sequencing project: providing services to taxonomists for standard genome sequencing and annotation.</title>
        <authorList>
            <consortium name="The Broad Institute Genomics Platform"/>
            <consortium name="The Broad Institute Genome Sequencing Center for Infectious Disease"/>
            <person name="Wu L."/>
            <person name="Ma J."/>
        </authorList>
    </citation>
    <scope>NUCLEOTIDE SEQUENCE [LARGE SCALE GENOMIC DNA]</scope>
    <source>
        <strain evidence="10">CGMCC 1.15774</strain>
    </source>
</reference>
<dbReference type="InterPro" id="IPR017853">
    <property type="entry name" value="GH"/>
</dbReference>
<dbReference type="PANTHER" id="PTHR43576:SF3">
    <property type="entry name" value="ALPHA-L-ARABINOFURANOSIDASE C"/>
    <property type="match status" value="1"/>
</dbReference>
<keyword evidence="7" id="KW-0326">Glycosidase</keyword>
<dbReference type="RefSeq" id="WP_379762753.1">
    <property type="nucleotide sequence ID" value="NZ_JBHSCL010000004.1"/>
</dbReference>
<dbReference type="SUPFAM" id="SSF51445">
    <property type="entry name" value="(Trans)glycosidases"/>
    <property type="match status" value="1"/>
</dbReference>
<dbReference type="InterPro" id="IPR055235">
    <property type="entry name" value="ASD1_cat"/>
</dbReference>
<comment type="caution">
    <text evidence="9">The sequence shown here is derived from an EMBL/GenBank/DDBJ whole genome shotgun (WGS) entry which is preliminary data.</text>
</comment>
<protein>
    <recommendedName>
        <fullName evidence="4">non-reducing end alpha-L-arabinofuranosidase</fullName>
        <ecNumber evidence="4">3.2.1.55</ecNumber>
    </recommendedName>
</protein>
<dbReference type="Gene3D" id="2.60.120.260">
    <property type="entry name" value="Galactose-binding domain-like"/>
    <property type="match status" value="1"/>
</dbReference>
<evidence type="ECO:0000256" key="4">
    <source>
        <dbReference type="ARBA" id="ARBA00012670"/>
    </source>
</evidence>